<organism evidence="1">
    <name type="scientific">marine metagenome</name>
    <dbReference type="NCBI Taxonomy" id="408172"/>
    <lineage>
        <taxon>unclassified sequences</taxon>
        <taxon>metagenomes</taxon>
        <taxon>ecological metagenomes</taxon>
    </lineage>
</organism>
<sequence length="80" mass="9392">MYWFIAKSIMSAIIGSSFYQWWQGTKMGIWFQKHVDAFMQYLAVKFDIAIAKKDAKFRKQYPLIADRLVALEEKVANGHD</sequence>
<proteinExistence type="predicted"/>
<reference evidence="1" key="1">
    <citation type="submission" date="2018-05" db="EMBL/GenBank/DDBJ databases">
        <authorList>
            <person name="Lanie J.A."/>
            <person name="Ng W.-L."/>
            <person name="Kazmierczak K.M."/>
            <person name="Andrzejewski T.M."/>
            <person name="Davidsen T.M."/>
            <person name="Wayne K.J."/>
            <person name="Tettelin H."/>
            <person name="Glass J.I."/>
            <person name="Rusch D."/>
            <person name="Podicherti R."/>
            <person name="Tsui H.-C.T."/>
            <person name="Winkler M.E."/>
        </authorList>
    </citation>
    <scope>NUCLEOTIDE SEQUENCE</scope>
</reference>
<evidence type="ECO:0000313" key="1">
    <source>
        <dbReference type="EMBL" id="SVA02981.1"/>
    </source>
</evidence>
<name>A0A381SI27_9ZZZZ</name>
<gene>
    <name evidence="1" type="ORF">METZ01_LOCUS55835</name>
</gene>
<protein>
    <submittedName>
        <fullName evidence="1">Uncharacterized protein</fullName>
    </submittedName>
</protein>
<accession>A0A381SI27</accession>
<dbReference type="AlphaFoldDB" id="A0A381SI27"/>
<dbReference type="EMBL" id="UINC01003062">
    <property type="protein sequence ID" value="SVA02981.1"/>
    <property type="molecule type" value="Genomic_DNA"/>
</dbReference>